<feature type="transmembrane region" description="Helical" evidence="7">
    <location>
        <begin position="59"/>
        <end position="78"/>
    </location>
</feature>
<organism evidence="10 11">
    <name type="scientific">Alicyclobacillus ferrooxydans</name>
    <dbReference type="NCBI Taxonomy" id="471514"/>
    <lineage>
        <taxon>Bacteria</taxon>
        <taxon>Bacillati</taxon>
        <taxon>Bacillota</taxon>
        <taxon>Bacilli</taxon>
        <taxon>Bacillales</taxon>
        <taxon>Alicyclobacillaceae</taxon>
        <taxon>Alicyclobacillus</taxon>
    </lineage>
</organism>
<feature type="domain" description="YetF-like N-terminal transmembrane" evidence="9">
    <location>
        <begin position="10"/>
        <end position="78"/>
    </location>
</feature>
<dbReference type="Pfam" id="PF07870">
    <property type="entry name" value="DUF1657"/>
    <property type="match status" value="1"/>
</dbReference>
<accession>A0A0P9F2C8</accession>
<comment type="subcellular location">
    <subcellularLocation>
        <location evidence="1">Cell membrane</location>
        <topology evidence="1">Multi-pass membrane protein</topology>
    </subcellularLocation>
</comment>
<name>A0A0P9F2C8_9BACL</name>
<keyword evidence="11" id="KW-1185">Reference proteome</keyword>
<evidence type="ECO:0000256" key="4">
    <source>
        <dbReference type="ARBA" id="ARBA00022692"/>
    </source>
</evidence>
<feature type="domain" description="YetF C-terminal" evidence="8">
    <location>
        <begin position="81"/>
        <end position="214"/>
    </location>
</feature>
<dbReference type="PATRIC" id="fig|471514.4.peg.130"/>
<keyword evidence="4 7" id="KW-0812">Transmembrane</keyword>
<dbReference type="InterPro" id="IPR007353">
    <property type="entry name" value="DUF421"/>
</dbReference>
<evidence type="ECO:0000313" key="10">
    <source>
        <dbReference type="EMBL" id="KPV45521.1"/>
    </source>
</evidence>
<dbReference type="AlphaFoldDB" id="A0A0P9F2C8"/>
<keyword evidence="6 7" id="KW-0472">Membrane</keyword>
<evidence type="ECO:0000259" key="8">
    <source>
        <dbReference type="Pfam" id="PF04239"/>
    </source>
</evidence>
<dbReference type="InterPro" id="IPR023090">
    <property type="entry name" value="UPF0702_alpha/beta_dom_sf"/>
</dbReference>
<comment type="similarity">
    <text evidence="2">Belongs to the UPF0702 family.</text>
</comment>
<dbReference type="InterPro" id="IPR048454">
    <property type="entry name" value="YetF_N"/>
</dbReference>
<dbReference type="Pfam" id="PF04239">
    <property type="entry name" value="DUF421"/>
    <property type="match status" value="1"/>
</dbReference>
<evidence type="ECO:0008006" key="12">
    <source>
        <dbReference type="Google" id="ProtNLM"/>
    </source>
</evidence>
<dbReference type="OrthoDB" id="9778331at2"/>
<dbReference type="STRING" id="471514.AN477_00775"/>
<evidence type="ECO:0000256" key="5">
    <source>
        <dbReference type="ARBA" id="ARBA00022989"/>
    </source>
</evidence>
<dbReference type="Pfam" id="PF20730">
    <property type="entry name" value="YetF_N"/>
    <property type="match status" value="1"/>
</dbReference>
<dbReference type="Proteomes" id="UP000050482">
    <property type="component" value="Unassembled WGS sequence"/>
</dbReference>
<dbReference type="InterPro" id="IPR012452">
    <property type="entry name" value="DUF1657"/>
</dbReference>
<gene>
    <name evidence="10" type="ORF">AN477_00775</name>
</gene>
<dbReference type="RefSeq" id="WP_054967280.1">
    <property type="nucleotide sequence ID" value="NZ_LJCO01000008.1"/>
</dbReference>
<evidence type="ECO:0000256" key="3">
    <source>
        <dbReference type="ARBA" id="ARBA00022475"/>
    </source>
</evidence>
<dbReference type="Gene3D" id="3.30.240.20">
    <property type="entry name" value="bsu07140 like domains"/>
    <property type="match status" value="2"/>
</dbReference>
<comment type="caution">
    <text evidence="10">The sequence shown here is derived from an EMBL/GenBank/DDBJ whole genome shotgun (WGS) entry which is preliminary data.</text>
</comment>
<evidence type="ECO:0000259" key="9">
    <source>
        <dbReference type="Pfam" id="PF20730"/>
    </source>
</evidence>
<dbReference type="PANTHER" id="PTHR34582">
    <property type="entry name" value="UPF0702 TRANSMEMBRANE PROTEIN YCAP"/>
    <property type="match status" value="1"/>
</dbReference>
<feature type="transmembrane region" description="Helical" evidence="7">
    <location>
        <begin position="7"/>
        <end position="26"/>
    </location>
</feature>
<dbReference type="PANTHER" id="PTHR34582:SF7">
    <property type="entry name" value="UPF0702 TRANSMEMBRANE PROTEIN YDFS"/>
    <property type="match status" value="1"/>
</dbReference>
<sequence>MATTPEVLYQSLFAFVVLFILARIMGKRQVAQLNFFDYIAGITIGNIAASWSLDEIRDLHAIIALLIWTALSLIMSWLQRKSHRARLLIDGRPTVLIRNGNVLDGNLKKAKLDIDEMMLLLRTKNAFKLADVEFAILETNGTLNVMRKSDVEPLTPKAAGIPVLSEREPRVLIVDGNVMEQSLDRSGYTKEWLYGEILKQGAKRFEDVFLAQVDSNGSLYVDLYSDPQKEPQVKEKPLQAASLKKIQADLENFALETKNPEAKALYTTCSQQLQEVIEKVGPYLKG</sequence>
<keyword evidence="3" id="KW-1003">Cell membrane</keyword>
<dbReference type="EMBL" id="LJCO01000008">
    <property type="protein sequence ID" value="KPV45521.1"/>
    <property type="molecule type" value="Genomic_DNA"/>
</dbReference>
<reference evidence="10 11" key="1">
    <citation type="submission" date="2015-09" db="EMBL/GenBank/DDBJ databases">
        <title>Draft genome sequence of Alicyclobacillus ferrooxydans DSM 22381.</title>
        <authorList>
            <person name="Hemp J."/>
        </authorList>
    </citation>
    <scope>NUCLEOTIDE SEQUENCE [LARGE SCALE GENOMIC DNA]</scope>
    <source>
        <strain evidence="10 11">TC-34</strain>
    </source>
</reference>
<evidence type="ECO:0000256" key="1">
    <source>
        <dbReference type="ARBA" id="ARBA00004651"/>
    </source>
</evidence>
<evidence type="ECO:0000256" key="6">
    <source>
        <dbReference type="ARBA" id="ARBA00023136"/>
    </source>
</evidence>
<feature type="transmembrane region" description="Helical" evidence="7">
    <location>
        <begin position="35"/>
        <end position="53"/>
    </location>
</feature>
<proteinExistence type="inferred from homology"/>
<keyword evidence="5 7" id="KW-1133">Transmembrane helix</keyword>
<evidence type="ECO:0000256" key="7">
    <source>
        <dbReference type="SAM" id="Phobius"/>
    </source>
</evidence>
<evidence type="ECO:0000256" key="2">
    <source>
        <dbReference type="ARBA" id="ARBA00006448"/>
    </source>
</evidence>
<evidence type="ECO:0000313" key="11">
    <source>
        <dbReference type="Proteomes" id="UP000050482"/>
    </source>
</evidence>
<dbReference type="GO" id="GO:0005886">
    <property type="term" value="C:plasma membrane"/>
    <property type="evidence" value="ECO:0007669"/>
    <property type="project" value="UniProtKB-SubCell"/>
</dbReference>
<protein>
    <recommendedName>
        <fullName evidence="12">DUF421 domain-containing protein</fullName>
    </recommendedName>
</protein>